<evidence type="ECO:0000259" key="2">
    <source>
        <dbReference type="PROSITE" id="PS51832"/>
    </source>
</evidence>
<dbReference type="SMART" id="SM00471">
    <property type="entry name" value="HDc"/>
    <property type="match status" value="1"/>
</dbReference>
<feature type="domain" description="HD-GYP" evidence="2">
    <location>
        <begin position="102"/>
        <end position="311"/>
    </location>
</feature>
<dbReference type="InterPro" id="IPR006675">
    <property type="entry name" value="HDIG_dom"/>
</dbReference>
<dbReference type="InterPro" id="IPR037522">
    <property type="entry name" value="HD_GYP_dom"/>
</dbReference>
<evidence type="ECO:0000313" key="3">
    <source>
        <dbReference type="EMBL" id="MBA5605218.1"/>
    </source>
</evidence>
<dbReference type="InterPro" id="IPR006674">
    <property type="entry name" value="HD_domain"/>
</dbReference>
<protein>
    <submittedName>
        <fullName evidence="3">HD domain-containing protein</fullName>
    </submittedName>
</protein>
<dbReference type="RefSeq" id="WP_182215905.1">
    <property type="nucleotide sequence ID" value="NZ_JACEZS010000005.1"/>
</dbReference>
<dbReference type="PANTHER" id="PTHR43155:SF2">
    <property type="entry name" value="CYCLIC DI-GMP PHOSPHODIESTERASE PA4108"/>
    <property type="match status" value="1"/>
</dbReference>
<dbReference type="Gene3D" id="1.10.3210.10">
    <property type="entry name" value="Hypothetical protein af1432"/>
    <property type="match status" value="1"/>
</dbReference>
<evidence type="ECO:0000259" key="1">
    <source>
        <dbReference type="PROSITE" id="PS51831"/>
    </source>
</evidence>
<evidence type="ECO:0000313" key="4">
    <source>
        <dbReference type="Proteomes" id="UP000566711"/>
    </source>
</evidence>
<proteinExistence type="predicted"/>
<organism evidence="3 4">
    <name type="scientific">Rugamonas fusca</name>
    <dbReference type="NCBI Taxonomy" id="2758568"/>
    <lineage>
        <taxon>Bacteria</taxon>
        <taxon>Pseudomonadati</taxon>
        <taxon>Pseudomonadota</taxon>
        <taxon>Betaproteobacteria</taxon>
        <taxon>Burkholderiales</taxon>
        <taxon>Oxalobacteraceae</taxon>
        <taxon>Telluria group</taxon>
        <taxon>Rugamonas</taxon>
    </lineage>
</organism>
<dbReference type="NCBIfam" id="TIGR00277">
    <property type="entry name" value="HDIG"/>
    <property type="match status" value="1"/>
</dbReference>
<dbReference type="EMBL" id="JACEZS010000005">
    <property type="protein sequence ID" value="MBA5605218.1"/>
    <property type="molecule type" value="Genomic_DNA"/>
</dbReference>
<dbReference type="InterPro" id="IPR003607">
    <property type="entry name" value="HD/PDEase_dom"/>
</dbReference>
<comment type="caution">
    <text evidence="3">The sequence shown here is derived from an EMBL/GenBank/DDBJ whole genome shotgun (WGS) entry which is preliminary data.</text>
</comment>
<dbReference type="Proteomes" id="UP000566711">
    <property type="component" value="Unassembled WGS sequence"/>
</dbReference>
<dbReference type="PROSITE" id="PS51831">
    <property type="entry name" value="HD"/>
    <property type="match status" value="1"/>
</dbReference>
<sequence length="433" mass="48072">MKADLLPPHDLPGESPHYIRAVTEMGNTREVLVSADIYASNGMKLLAKGARVDSRQYARLTRHRLSAPLDNMLTTDRPVDGNILALEVDRIIAQDAIYRRIVTRAGDPRMLKHSLAGLPLPPPVQLRLTVMSEQCKAIYQHCLRVAVIAFAVAQRLRLPEEHATILLAALCHDMGEMHTDPEILELTHSITAEERRFIHVHPITGYVLLHELPGFPAAAAQAILQHHERLDGSGYPHALSGNSISTLGKLLGVADVAEAAIKRFDLPRVDMLFRINRARFAPAMLDALRDLLHVTASDEHNVPSENDTAAQLQHLGELLHAWFSLRAMLVGQQAPAPGDQAPLAFLFERMAQIRSVVLQAGMDPDNMGSMLAMTQDAPELRVELHAMLDEMDWLLRDLANEIDRRSPELSGLSHGALKDWQLQLRQPEMAVAH</sequence>
<dbReference type="Pfam" id="PF13487">
    <property type="entry name" value="HD_5"/>
    <property type="match status" value="1"/>
</dbReference>
<feature type="domain" description="HD" evidence="1">
    <location>
        <begin position="138"/>
        <end position="260"/>
    </location>
</feature>
<gene>
    <name evidence="3" type="ORF">H3H36_07595</name>
</gene>
<keyword evidence="4" id="KW-1185">Reference proteome</keyword>
<dbReference type="GO" id="GO:0008081">
    <property type="term" value="F:phosphoric diester hydrolase activity"/>
    <property type="evidence" value="ECO:0007669"/>
    <property type="project" value="UniProtKB-ARBA"/>
</dbReference>
<dbReference type="AlphaFoldDB" id="A0A7W2EFW6"/>
<dbReference type="PROSITE" id="PS51832">
    <property type="entry name" value="HD_GYP"/>
    <property type="match status" value="1"/>
</dbReference>
<dbReference type="SUPFAM" id="SSF109604">
    <property type="entry name" value="HD-domain/PDEase-like"/>
    <property type="match status" value="1"/>
</dbReference>
<dbReference type="CDD" id="cd00077">
    <property type="entry name" value="HDc"/>
    <property type="match status" value="1"/>
</dbReference>
<reference evidence="3 4" key="1">
    <citation type="submission" date="2020-07" db="EMBL/GenBank/DDBJ databases">
        <title>Novel species isolated from subtropical streams in China.</title>
        <authorList>
            <person name="Lu H."/>
        </authorList>
    </citation>
    <scope>NUCLEOTIDE SEQUENCE [LARGE SCALE GENOMIC DNA]</scope>
    <source>
        <strain evidence="3 4">FT3S</strain>
    </source>
</reference>
<accession>A0A7W2EFW6</accession>
<name>A0A7W2EFW6_9BURK</name>
<dbReference type="PANTHER" id="PTHR43155">
    <property type="entry name" value="CYCLIC DI-GMP PHOSPHODIESTERASE PA4108-RELATED"/>
    <property type="match status" value="1"/>
</dbReference>